<dbReference type="CDD" id="cd03801">
    <property type="entry name" value="GT4_PimA-like"/>
    <property type="match status" value="1"/>
</dbReference>
<reference evidence="1 2" key="2">
    <citation type="submission" date="2020-02" db="EMBL/GenBank/DDBJ databases">
        <title>Erythrobacter dongmakensis sp. nov., isolated from a tidal mudflat.</title>
        <authorList>
            <person name="Kim I.S."/>
        </authorList>
    </citation>
    <scope>NUCLEOTIDE SEQUENCE [LARGE SCALE GENOMIC DNA]</scope>
    <source>
        <strain evidence="1 2">GH3-10</strain>
    </source>
</reference>
<comment type="caution">
    <text evidence="1">The sequence shown here is derived from an EMBL/GenBank/DDBJ whole genome shotgun (WGS) entry which is preliminary data.</text>
</comment>
<dbReference type="Proteomes" id="UP000461409">
    <property type="component" value="Unassembled WGS sequence"/>
</dbReference>
<gene>
    <name evidence="1" type="ORF">GRF63_01905</name>
</gene>
<evidence type="ECO:0000313" key="1">
    <source>
        <dbReference type="EMBL" id="MWV26648.1"/>
    </source>
</evidence>
<dbReference type="RefSeq" id="WP_160484321.1">
    <property type="nucleotide sequence ID" value="NZ_WUBR01000001.1"/>
</dbReference>
<accession>A0A844XAI4</accession>
<dbReference type="PANTHER" id="PTHR12526">
    <property type="entry name" value="GLYCOSYLTRANSFERASE"/>
    <property type="match status" value="1"/>
</dbReference>
<reference evidence="1 2" key="1">
    <citation type="submission" date="2019-12" db="EMBL/GenBank/DDBJ databases">
        <authorList>
            <person name="Lee S.D."/>
        </authorList>
    </citation>
    <scope>NUCLEOTIDE SEQUENCE [LARGE SCALE GENOMIC DNA]</scope>
    <source>
        <strain evidence="1 2">GH3-10</strain>
    </source>
</reference>
<proteinExistence type="predicted"/>
<keyword evidence="1" id="KW-0808">Transferase</keyword>
<protein>
    <submittedName>
        <fullName evidence="1">Glycosyltransferase</fullName>
    </submittedName>
</protein>
<dbReference type="EMBL" id="WUBR01000001">
    <property type="protein sequence ID" value="MWV26648.1"/>
    <property type="molecule type" value="Genomic_DNA"/>
</dbReference>
<sequence>MTDSAARMKIVIISRGYPSAERLYNHGFVHRRVLAYRALGHDVTVIWRHHRPHVEAYEFDGVPVKVLTPADALALILREQPDTVALHAPGDDFAEVIENVPPHIPVNGWIYGAEIMPFYQVTEREGHNRERWNKARATFERRIAYWRSLVDRWPANFRMVFVSQFSADEAFRAVGCELPRWTVSPSPVDTQLFRHEERTADHRFEVLSIRPFSDWRYANDLSAKAICMLAEHELFDRFRFRFMGEGHLFDEMVEPVRHFANVSVEKSFMTQQRVAELHRTAGIFLCPTRNDAQGVSRDEAMSSGLVPVTNAVGAVPEFADTSCAWLAPEEDHVALAQGLLTLAQKSEMFLAKSRAAASRIRETIALDKIIPRELALMTPETTTDH</sequence>
<organism evidence="1 2">
    <name type="scientific">Aurantiacibacter rhizosphaerae</name>
    <dbReference type="NCBI Taxonomy" id="2691582"/>
    <lineage>
        <taxon>Bacteria</taxon>
        <taxon>Pseudomonadati</taxon>
        <taxon>Pseudomonadota</taxon>
        <taxon>Alphaproteobacteria</taxon>
        <taxon>Sphingomonadales</taxon>
        <taxon>Erythrobacteraceae</taxon>
        <taxon>Aurantiacibacter</taxon>
    </lineage>
</organism>
<dbReference type="AlphaFoldDB" id="A0A844XAI4"/>
<name>A0A844XAI4_9SPHN</name>
<dbReference type="Gene3D" id="3.40.50.2000">
    <property type="entry name" value="Glycogen Phosphorylase B"/>
    <property type="match status" value="2"/>
</dbReference>
<keyword evidence="2" id="KW-1185">Reference proteome</keyword>
<dbReference type="Pfam" id="PF13692">
    <property type="entry name" value="Glyco_trans_1_4"/>
    <property type="match status" value="1"/>
</dbReference>
<dbReference type="GO" id="GO:0016740">
    <property type="term" value="F:transferase activity"/>
    <property type="evidence" value="ECO:0007669"/>
    <property type="project" value="UniProtKB-KW"/>
</dbReference>
<dbReference type="PANTHER" id="PTHR12526:SF630">
    <property type="entry name" value="GLYCOSYLTRANSFERASE"/>
    <property type="match status" value="1"/>
</dbReference>
<evidence type="ECO:0000313" key="2">
    <source>
        <dbReference type="Proteomes" id="UP000461409"/>
    </source>
</evidence>
<dbReference type="SUPFAM" id="SSF53756">
    <property type="entry name" value="UDP-Glycosyltransferase/glycogen phosphorylase"/>
    <property type="match status" value="1"/>
</dbReference>